<dbReference type="Proteomes" id="UP000267821">
    <property type="component" value="Unassembled WGS sequence"/>
</dbReference>
<organism evidence="1 2">
    <name type="scientific">Terfezia boudieri ATCC MYA-4762</name>
    <dbReference type="NCBI Taxonomy" id="1051890"/>
    <lineage>
        <taxon>Eukaryota</taxon>
        <taxon>Fungi</taxon>
        <taxon>Dikarya</taxon>
        <taxon>Ascomycota</taxon>
        <taxon>Pezizomycotina</taxon>
        <taxon>Pezizomycetes</taxon>
        <taxon>Pezizales</taxon>
        <taxon>Pezizaceae</taxon>
        <taxon>Terfezia</taxon>
    </lineage>
</organism>
<reference evidence="1 2" key="1">
    <citation type="journal article" date="2018" name="Nat. Ecol. Evol.">
        <title>Pezizomycetes genomes reveal the molecular basis of ectomycorrhizal truffle lifestyle.</title>
        <authorList>
            <person name="Murat C."/>
            <person name="Payen T."/>
            <person name="Noel B."/>
            <person name="Kuo A."/>
            <person name="Morin E."/>
            <person name="Chen J."/>
            <person name="Kohler A."/>
            <person name="Krizsan K."/>
            <person name="Balestrini R."/>
            <person name="Da Silva C."/>
            <person name="Montanini B."/>
            <person name="Hainaut M."/>
            <person name="Levati E."/>
            <person name="Barry K.W."/>
            <person name="Belfiori B."/>
            <person name="Cichocki N."/>
            <person name="Clum A."/>
            <person name="Dockter R.B."/>
            <person name="Fauchery L."/>
            <person name="Guy J."/>
            <person name="Iotti M."/>
            <person name="Le Tacon F."/>
            <person name="Lindquist E.A."/>
            <person name="Lipzen A."/>
            <person name="Malagnac F."/>
            <person name="Mello A."/>
            <person name="Molinier V."/>
            <person name="Miyauchi S."/>
            <person name="Poulain J."/>
            <person name="Riccioni C."/>
            <person name="Rubini A."/>
            <person name="Sitrit Y."/>
            <person name="Splivallo R."/>
            <person name="Traeger S."/>
            <person name="Wang M."/>
            <person name="Zifcakova L."/>
            <person name="Wipf D."/>
            <person name="Zambonelli A."/>
            <person name="Paolocci F."/>
            <person name="Nowrousian M."/>
            <person name="Ottonello S."/>
            <person name="Baldrian P."/>
            <person name="Spatafora J.W."/>
            <person name="Henrissat B."/>
            <person name="Nagy L.G."/>
            <person name="Aury J.M."/>
            <person name="Wincker P."/>
            <person name="Grigoriev I.V."/>
            <person name="Bonfante P."/>
            <person name="Martin F.M."/>
        </authorList>
    </citation>
    <scope>NUCLEOTIDE SEQUENCE [LARGE SCALE GENOMIC DNA]</scope>
    <source>
        <strain evidence="1 2">ATCC MYA-4762</strain>
    </source>
</reference>
<evidence type="ECO:0000313" key="2">
    <source>
        <dbReference type="Proteomes" id="UP000267821"/>
    </source>
</evidence>
<dbReference type="OrthoDB" id="5378679at2759"/>
<accession>A0A3N4LZ40</accession>
<evidence type="ECO:0000313" key="1">
    <source>
        <dbReference type="EMBL" id="RPB23325.1"/>
    </source>
</evidence>
<name>A0A3N4LZ40_9PEZI</name>
<dbReference type="InParanoid" id="A0A3N4LZ40"/>
<protein>
    <submittedName>
        <fullName evidence="1">Uncharacterized protein</fullName>
    </submittedName>
</protein>
<dbReference type="AlphaFoldDB" id="A0A3N4LZ40"/>
<dbReference type="EMBL" id="ML121547">
    <property type="protein sequence ID" value="RPB23325.1"/>
    <property type="molecule type" value="Genomic_DNA"/>
</dbReference>
<proteinExistence type="predicted"/>
<keyword evidence="2" id="KW-1185">Reference proteome</keyword>
<gene>
    <name evidence="1" type="ORF">L211DRAFT_284928</name>
</gene>
<sequence length="274" mass="29414">MKPSRVGRAGLPTPRHIILAGAPSQTSLLHSASSEVSQEYLPAFRRFFKLGGLTAAGPGPGPVPVGTLPVGACGRGDSISNRETPWRELLLKRKYPGTTDSEARRRRIVQNSGTIAEEGISAPKPPTLSQGLENTSPISSIVGIISTSQPILCRNKSEMVKLTVGDETASGVGVTIWLDSGSVDMRDKLCNNKVYLNSMRNGKTEIEVLYRCGERGGGYRPDLGQKKAVKDQQVEKVKRVVEWVESFVGVGGWNTAGAEDGDTTILPEDTQLSE</sequence>